<dbReference type="RefSeq" id="WP_395813593.1">
    <property type="nucleotide sequence ID" value="NZ_CP043494.1"/>
</dbReference>
<keyword evidence="3" id="KW-0238">DNA-binding</keyword>
<evidence type="ECO:0000313" key="7">
    <source>
        <dbReference type="Proteomes" id="UP001611383"/>
    </source>
</evidence>
<dbReference type="InterPro" id="IPR036390">
    <property type="entry name" value="WH_DNA-bd_sf"/>
</dbReference>
<accession>A0ABY9WH50</accession>
<dbReference type="InterPro" id="IPR036388">
    <property type="entry name" value="WH-like_DNA-bd_sf"/>
</dbReference>
<feature type="domain" description="HTH lysR-type" evidence="5">
    <location>
        <begin position="7"/>
        <end position="64"/>
    </location>
</feature>
<keyword evidence="4" id="KW-0804">Transcription</keyword>
<name>A0ABY9WH50_9BACT</name>
<gene>
    <name evidence="6" type="ORF">F0U60_02660</name>
</gene>
<dbReference type="SUPFAM" id="SSF53850">
    <property type="entry name" value="Periplasmic binding protein-like II"/>
    <property type="match status" value="1"/>
</dbReference>
<sequence>METSLQPSWDDLRVLLALHRHRSFLAAGRALGVSTSTAARRIEALERALGRQLVHRSSAGTSVEPDALELINLAEQLELGLQVVKRDEGDAAMTGTVRLSLSEGFVQPVTRVLSALRRTHPALHFEMISETRMADLARREADIGIRVAPSTSPVLIQRHVGRIQLGFYAARAYVERRLRDGRLKRDDMARHDFLGFDVTIEKTPQSQWLAAQGAKRFVFRSNSSVALQEAAEQGQGIALMGTQVTGSSTLVRLETDIELPSVPVYLAFHRELRNVKRVRLVLDALEAMIRAATT</sequence>
<dbReference type="InterPro" id="IPR005119">
    <property type="entry name" value="LysR_subst-bd"/>
</dbReference>
<comment type="similarity">
    <text evidence="1">Belongs to the LysR transcriptional regulatory family.</text>
</comment>
<evidence type="ECO:0000256" key="1">
    <source>
        <dbReference type="ARBA" id="ARBA00009437"/>
    </source>
</evidence>
<protein>
    <submittedName>
        <fullName evidence="6">LysR family transcriptional regulator</fullName>
    </submittedName>
</protein>
<dbReference type="Gene3D" id="1.10.10.10">
    <property type="entry name" value="Winged helix-like DNA-binding domain superfamily/Winged helix DNA-binding domain"/>
    <property type="match status" value="1"/>
</dbReference>
<reference evidence="6 7" key="1">
    <citation type="submission" date="2019-08" db="EMBL/GenBank/DDBJ databases">
        <title>Archangium and Cystobacter genomes.</title>
        <authorList>
            <person name="Chen I.-C.K."/>
            <person name="Wielgoss S."/>
        </authorList>
    </citation>
    <scope>NUCLEOTIDE SEQUENCE [LARGE SCALE GENOMIC DNA]</scope>
    <source>
        <strain evidence="6 7">Cbm 6</strain>
    </source>
</reference>
<dbReference type="InterPro" id="IPR000847">
    <property type="entry name" value="LysR_HTH_N"/>
</dbReference>
<dbReference type="PANTHER" id="PTHR30537:SF3">
    <property type="entry name" value="TRANSCRIPTIONAL REGULATORY PROTEIN"/>
    <property type="match status" value="1"/>
</dbReference>
<dbReference type="PANTHER" id="PTHR30537">
    <property type="entry name" value="HTH-TYPE TRANSCRIPTIONAL REGULATOR"/>
    <property type="match status" value="1"/>
</dbReference>
<evidence type="ECO:0000259" key="5">
    <source>
        <dbReference type="PROSITE" id="PS50931"/>
    </source>
</evidence>
<organism evidence="6 7">
    <name type="scientific">Archangium minus</name>
    <dbReference type="NCBI Taxonomy" id="83450"/>
    <lineage>
        <taxon>Bacteria</taxon>
        <taxon>Pseudomonadati</taxon>
        <taxon>Myxococcota</taxon>
        <taxon>Myxococcia</taxon>
        <taxon>Myxococcales</taxon>
        <taxon>Cystobacterineae</taxon>
        <taxon>Archangiaceae</taxon>
        <taxon>Archangium</taxon>
    </lineage>
</organism>
<evidence type="ECO:0000256" key="3">
    <source>
        <dbReference type="ARBA" id="ARBA00023125"/>
    </source>
</evidence>
<dbReference type="PROSITE" id="PS50931">
    <property type="entry name" value="HTH_LYSR"/>
    <property type="match status" value="1"/>
</dbReference>
<dbReference type="SUPFAM" id="SSF46785">
    <property type="entry name" value="Winged helix' DNA-binding domain"/>
    <property type="match status" value="1"/>
</dbReference>
<keyword evidence="2" id="KW-0805">Transcription regulation</keyword>
<dbReference type="Pfam" id="PF03466">
    <property type="entry name" value="LysR_substrate"/>
    <property type="match status" value="1"/>
</dbReference>
<dbReference type="Gene3D" id="3.40.190.290">
    <property type="match status" value="1"/>
</dbReference>
<dbReference type="InterPro" id="IPR058163">
    <property type="entry name" value="LysR-type_TF_proteobact-type"/>
</dbReference>
<evidence type="ECO:0000256" key="2">
    <source>
        <dbReference type="ARBA" id="ARBA00023015"/>
    </source>
</evidence>
<dbReference type="Proteomes" id="UP001611383">
    <property type="component" value="Chromosome"/>
</dbReference>
<dbReference type="Pfam" id="PF00126">
    <property type="entry name" value="HTH_1"/>
    <property type="match status" value="1"/>
</dbReference>
<keyword evidence="7" id="KW-1185">Reference proteome</keyword>
<proteinExistence type="inferred from homology"/>
<dbReference type="EMBL" id="CP043494">
    <property type="protein sequence ID" value="WNG43120.1"/>
    <property type="molecule type" value="Genomic_DNA"/>
</dbReference>
<evidence type="ECO:0000313" key="6">
    <source>
        <dbReference type="EMBL" id="WNG43120.1"/>
    </source>
</evidence>
<evidence type="ECO:0000256" key="4">
    <source>
        <dbReference type="ARBA" id="ARBA00023163"/>
    </source>
</evidence>